<evidence type="ECO:0000313" key="2">
    <source>
        <dbReference type="EMBL" id="MBM0103907.1"/>
    </source>
</evidence>
<keyword evidence="3" id="KW-1185">Reference proteome</keyword>
<dbReference type="EMBL" id="JAEVLS010000001">
    <property type="protein sequence ID" value="MBM0103907.1"/>
    <property type="molecule type" value="Genomic_DNA"/>
</dbReference>
<dbReference type="RefSeq" id="WP_203165858.1">
    <property type="nucleotide sequence ID" value="NZ_JAEVLS010000001.1"/>
</dbReference>
<sequence>MQFSDETLMAYADGELDADLRREIEAAMALDPAIAERIGRHRQLRADLGAAFGPVLDEPMPARLLDAAAASPASKHASVTDLNAARSAKQRAVSPRKGWSWREWGAIAASMVIGVLAGRTALQPARSDLFATSAAGIVARGELSAALTDQVGGTMQRGNVHIGLTFRDREGQYCRTFVTTSAAGFACREDNTWKVRALNEPVPGQPSGEYRMAGTVLPPAVLTAVEDTMTGEALDQEQEQAARARDWNNK</sequence>
<organism evidence="2 3">
    <name type="scientific">Steroidobacter gossypii</name>
    <dbReference type="NCBI Taxonomy" id="2805490"/>
    <lineage>
        <taxon>Bacteria</taxon>
        <taxon>Pseudomonadati</taxon>
        <taxon>Pseudomonadota</taxon>
        <taxon>Gammaproteobacteria</taxon>
        <taxon>Steroidobacterales</taxon>
        <taxon>Steroidobacteraceae</taxon>
        <taxon>Steroidobacter</taxon>
    </lineage>
</organism>
<gene>
    <name evidence="2" type="ORF">JM946_04095</name>
</gene>
<protein>
    <recommendedName>
        <fullName evidence="4">Anti-sigma factor</fullName>
    </recommendedName>
</protein>
<evidence type="ECO:0000256" key="1">
    <source>
        <dbReference type="SAM" id="MobiDB-lite"/>
    </source>
</evidence>
<reference evidence="2 3" key="1">
    <citation type="journal article" date="2021" name="Int. J. Syst. Evol. Microbiol.">
        <title>Steroidobacter gossypii sp. nov., isolated from soil of cotton cropping field.</title>
        <authorList>
            <person name="Huang R."/>
            <person name="Yang S."/>
            <person name="Zhen C."/>
            <person name="Liu W."/>
        </authorList>
    </citation>
    <scope>NUCLEOTIDE SEQUENCE [LARGE SCALE GENOMIC DNA]</scope>
    <source>
        <strain evidence="2 3">S1-65</strain>
    </source>
</reference>
<proteinExistence type="predicted"/>
<evidence type="ECO:0000313" key="3">
    <source>
        <dbReference type="Proteomes" id="UP000661077"/>
    </source>
</evidence>
<name>A0ABS1WSH9_9GAMM</name>
<evidence type="ECO:0008006" key="4">
    <source>
        <dbReference type="Google" id="ProtNLM"/>
    </source>
</evidence>
<dbReference type="InterPro" id="IPR041916">
    <property type="entry name" value="Anti_sigma_zinc_sf"/>
</dbReference>
<feature type="compositionally biased region" description="Basic and acidic residues" evidence="1">
    <location>
        <begin position="240"/>
        <end position="250"/>
    </location>
</feature>
<dbReference type="Proteomes" id="UP000661077">
    <property type="component" value="Unassembled WGS sequence"/>
</dbReference>
<dbReference type="Gene3D" id="1.10.10.1320">
    <property type="entry name" value="Anti-sigma factor, zinc-finger domain"/>
    <property type="match status" value="1"/>
</dbReference>
<comment type="caution">
    <text evidence="2">The sequence shown here is derived from an EMBL/GenBank/DDBJ whole genome shotgun (WGS) entry which is preliminary data.</text>
</comment>
<accession>A0ABS1WSH9</accession>
<feature type="region of interest" description="Disordered" evidence="1">
    <location>
        <begin position="231"/>
        <end position="250"/>
    </location>
</feature>